<dbReference type="AlphaFoldDB" id="A0A834SL00"/>
<keyword evidence="2" id="KW-1185">Reference proteome</keyword>
<dbReference type="Proteomes" id="UP000634136">
    <property type="component" value="Unassembled WGS sequence"/>
</dbReference>
<gene>
    <name evidence="1" type="ORF">G2W53_037940</name>
</gene>
<organism evidence="1 2">
    <name type="scientific">Senna tora</name>
    <dbReference type="NCBI Taxonomy" id="362788"/>
    <lineage>
        <taxon>Eukaryota</taxon>
        <taxon>Viridiplantae</taxon>
        <taxon>Streptophyta</taxon>
        <taxon>Embryophyta</taxon>
        <taxon>Tracheophyta</taxon>
        <taxon>Spermatophyta</taxon>
        <taxon>Magnoliopsida</taxon>
        <taxon>eudicotyledons</taxon>
        <taxon>Gunneridae</taxon>
        <taxon>Pentapetalae</taxon>
        <taxon>rosids</taxon>
        <taxon>fabids</taxon>
        <taxon>Fabales</taxon>
        <taxon>Fabaceae</taxon>
        <taxon>Caesalpinioideae</taxon>
        <taxon>Cassia clade</taxon>
        <taxon>Senna</taxon>
    </lineage>
</organism>
<sequence>MRITTQKDNESLKVCAEQKWKQKTIYLADDNSSERICGRERWSTTVVAVEDAGEGGSFNLSFSRMQLSLLRDPSLKVGFGELNCEQKFWSAKIHKGIA</sequence>
<proteinExistence type="predicted"/>
<accession>A0A834SL00</accession>
<name>A0A834SL00_9FABA</name>
<reference evidence="1" key="1">
    <citation type="submission" date="2020-09" db="EMBL/GenBank/DDBJ databases">
        <title>Genome-Enabled Discovery of Anthraquinone Biosynthesis in Senna tora.</title>
        <authorList>
            <person name="Kang S.-H."/>
            <person name="Pandey R.P."/>
            <person name="Lee C.-M."/>
            <person name="Sim J.-S."/>
            <person name="Jeong J.-T."/>
            <person name="Choi B.-S."/>
            <person name="Jung M."/>
            <person name="Ginzburg D."/>
            <person name="Zhao K."/>
            <person name="Won S.Y."/>
            <person name="Oh T.-J."/>
            <person name="Yu Y."/>
            <person name="Kim N.-H."/>
            <person name="Lee O.R."/>
            <person name="Lee T.-H."/>
            <person name="Bashyal P."/>
            <person name="Kim T.-S."/>
            <person name="Lee W.-H."/>
            <person name="Kawkins C."/>
            <person name="Kim C.-K."/>
            <person name="Kim J.S."/>
            <person name="Ahn B.O."/>
            <person name="Rhee S.Y."/>
            <person name="Sohng J.K."/>
        </authorList>
    </citation>
    <scope>NUCLEOTIDE SEQUENCE</scope>
    <source>
        <tissue evidence="1">Leaf</tissue>
    </source>
</reference>
<protein>
    <submittedName>
        <fullName evidence="1">Uncharacterized protein</fullName>
    </submittedName>
</protein>
<evidence type="ECO:0000313" key="1">
    <source>
        <dbReference type="EMBL" id="KAF7805779.1"/>
    </source>
</evidence>
<dbReference type="EMBL" id="JAAIUW010000012">
    <property type="protein sequence ID" value="KAF7805779.1"/>
    <property type="molecule type" value="Genomic_DNA"/>
</dbReference>
<comment type="caution">
    <text evidence="1">The sequence shown here is derived from an EMBL/GenBank/DDBJ whole genome shotgun (WGS) entry which is preliminary data.</text>
</comment>
<evidence type="ECO:0000313" key="2">
    <source>
        <dbReference type="Proteomes" id="UP000634136"/>
    </source>
</evidence>